<protein>
    <recommendedName>
        <fullName evidence="3">F-box domain-containing protein</fullName>
    </recommendedName>
</protein>
<dbReference type="OrthoDB" id="2910230at2759"/>
<organism evidence="1 2">
    <name type="scientific">Pholiota conissans</name>
    <dbReference type="NCBI Taxonomy" id="109636"/>
    <lineage>
        <taxon>Eukaryota</taxon>
        <taxon>Fungi</taxon>
        <taxon>Dikarya</taxon>
        <taxon>Basidiomycota</taxon>
        <taxon>Agaricomycotina</taxon>
        <taxon>Agaricomycetes</taxon>
        <taxon>Agaricomycetidae</taxon>
        <taxon>Agaricales</taxon>
        <taxon>Agaricineae</taxon>
        <taxon>Strophariaceae</taxon>
        <taxon>Pholiota</taxon>
    </lineage>
</organism>
<evidence type="ECO:0008006" key="3">
    <source>
        <dbReference type="Google" id="ProtNLM"/>
    </source>
</evidence>
<gene>
    <name evidence="1" type="ORF">BDN70DRAFT_38804</name>
</gene>
<dbReference type="SUPFAM" id="SSF52047">
    <property type="entry name" value="RNI-like"/>
    <property type="match status" value="1"/>
</dbReference>
<proteinExistence type="predicted"/>
<dbReference type="EMBL" id="MU155231">
    <property type="protein sequence ID" value="KAF9478589.1"/>
    <property type="molecule type" value="Genomic_DNA"/>
</dbReference>
<keyword evidence="2" id="KW-1185">Reference proteome</keyword>
<dbReference type="AlphaFoldDB" id="A0A9P5Z1X0"/>
<reference evidence="1" key="1">
    <citation type="submission" date="2020-11" db="EMBL/GenBank/DDBJ databases">
        <authorList>
            <consortium name="DOE Joint Genome Institute"/>
            <person name="Ahrendt S."/>
            <person name="Riley R."/>
            <person name="Andreopoulos W."/>
            <person name="Labutti K."/>
            <person name="Pangilinan J."/>
            <person name="Ruiz-Duenas F.J."/>
            <person name="Barrasa J.M."/>
            <person name="Sanchez-Garcia M."/>
            <person name="Camarero S."/>
            <person name="Miyauchi S."/>
            <person name="Serrano A."/>
            <person name="Linde D."/>
            <person name="Babiker R."/>
            <person name="Drula E."/>
            <person name="Ayuso-Fernandez I."/>
            <person name="Pacheco R."/>
            <person name="Padilla G."/>
            <person name="Ferreira P."/>
            <person name="Barriuso J."/>
            <person name="Kellner H."/>
            <person name="Castanera R."/>
            <person name="Alfaro M."/>
            <person name="Ramirez L."/>
            <person name="Pisabarro A.G."/>
            <person name="Kuo A."/>
            <person name="Tritt A."/>
            <person name="Lipzen A."/>
            <person name="He G."/>
            <person name="Yan M."/>
            <person name="Ng V."/>
            <person name="Cullen D."/>
            <person name="Martin F."/>
            <person name="Rosso M.-N."/>
            <person name="Henrissat B."/>
            <person name="Hibbett D."/>
            <person name="Martinez A.T."/>
            <person name="Grigoriev I.V."/>
        </authorList>
    </citation>
    <scope>NUCLEOTIDE SEQUENCE</scope>
    <source>
        <strain evidence="1">CIRM-BRFM 674</strain>
    </source>
</reference>
<comment type="caution">
    <text evidence="1">The sequence shown here is derived from an EMBL/GenBank/DDBJ whole genome shotgun (WGS) entry which is preliminary data.</text>
</comment>
<dbReference type="Gene3D" id="3.80.10.10">
    <property type="entry name" value="Ribonuclease Inhibitor"/>
    <property type="match status" value="1"/>
</dbReference>
<evidence type="ECO:0000313" key="2">
    <source>
        <dbReference type="Proteomes" id="UP000807469"/>
    </source>
</evidence>
<name>A0A9P5Z1X0_9AGAR</name>
<evidence type="ECO:0000313" key="1">
    <source>
        <dbReference type="EMBL" id="KAF9478589.1"/>
    </source>
</evidence>
<dbReference type="Gene3D" id="1.20.1280.50">
    <property type="match status" value="1"/>
</dbReference>
<dbReference type="InterPro" id="IPR032675">
    <property type="entry name" value="LRR_dom_sf"/>
</dbReference>
<accession>A0A9P5Z1X0</accession>
<sequence length="528" mass="61136">MSNLCQYCNYPAEDEYQCDPDDSNACDACRKLGELQEKIKEIWATLVRLKTERSKLKEEANRHHGKFIHRLPPEVVANIFEFCLPVDPMNIDFEFQTVSRNVIWAPLVLSGVCSWWRTVVRSTPQLWSTIILPFFPQNPNYPTKLAPRFVKAWLDRSGELPLSINIYETRNAQWMANNSDVMLQIIKELNMHSARWQQLKYCGRQLFLPQLSDSGENLPQLRKLDLDIYTNDSEDTSLILYPAGLKALSITGVKLLAVSNFDWAHLSELTLLRYSLSDCFEALRRVPNIVRFIFQYATDEEEELSLPQRPIENTNIQHLEIDARGLNFQVFLGYMTFSSLKTLVLTSDYDESEVLQMSALVGFLQTSGCLLENLSLCADLSSSTIISLCKEVPTLRYLQLDFAYSPISALETFLNIMAEFSTLDDKSECSYLPLLYSLSLMTLKFHHWPKLIDIFGTPTQQSIERHRPALQSLYIFVKIDAQELQWRYPNSSVQYRIDRETLTRLIWLRNFCGVKWRIRSGTELDINL</sequence>
<dbReference type="Proteomes" id="UP000807469">
    <property type="component" value="Unassembled WGS sequence"/>
</dbReference>